<organism evidence="4 5">
    <name type="scientific">Ranitomeya imitator</name>
    <name type="common">mimic poison frog</name>
    <dbReference type="NCBI Taxonomy" id="111125"/>
    <lineage>
        <taxon>Eukaryota</taxon>
        <taxon>Metazoa</taxon>
        <taxon>Chordata</taxon>
        <taxon>Craniata</taxon>
        <taxon>Vertebrata</taxon>
        <taxon>Euteleostomi</taxon>
        <taxon>Amphibia</taxon>
        <taxon>Batrachia</taxon>
        <taxon>Anura</taxon>
        <taxon>Neobatrachia</taxon>
        <taxon>Hyloidea</taxon>
        <taxon>Dendrobatidae</taxon>
        <taxon>Dendrobatinae</taxon>
        <taxon>Ranitomeya</taxon>
    </lineage>
</organism>
<name>A0ABN9LWE3_9NEOB</name>
<dbReference type="PANTHER" id="PTHR47219:SF10">
    <property type="entry name" value="GROWTH HORMONE-REGULATED TBC PROTEIN 1"/>
    <property type="match status" value="1"/>
</dbReference>
<dbReference type="InterPro" id="IPR035969">
    <property type="entry name" value="Rab-GAP_TBC_sf"/>
</dbReference>
<protein>
    <recommendedName>
        <fullName evidence="3">Rab-GAP TBC domain-containing protein</fullName>
    </recommendedName>
</protein>
<proteinExistence type="predicted"/>
<accession>A0ABN9LWE3</accession>
<comment type="function">
    <text evidence="2">May act as a GTPase-activating protein for Rab family protein(s).</text>
</comment>
<evidence type="ECO:0000259" key="3">
    <source>
        <dbReference type="PROSITE" id="PS50086"/>
    </source>
</evidence>
<dbReference type="Pfam" id="PF00566">
    <property type="entry name" value="RabGAP-TBC"/>
    <property type="match status" value="1"/>
</dbReference>
<evidence type="ECO:0000256" key="1">
    <source>
        <dbReference type="ARBA" id="ARBA00022468"/>
    </source>
</evidence>
<feature type="domain" description="Rab-GAP TBC" evidence="3">
    <location>
        <begin position="28"/>
        <end position="119"/>
    </location>
</feature>
<dbReference type="SUPFAM" id="SSF47923">
    <property type="entry name" value="Ypt/Rab-GAP domain of gyp1p"/>
    <property type="match status" value="1"/>
</dbReference>
<dbReference type="InterPro" id="IPR000195">
    <property type="entry name" value="Rab-GAP-TBC_dom"/>
</dbReference>
<dbReference type="InterPro" id="IPR050302">
    <property type="entry name" value="Rab_GAP_TBC_domain"/>
</dbReference>
<evidence type="ECO:0000256" key="2">
    <source>
        <dbReference type="ARBA" id="ARBA00043879"/>
    </source>
</evidence>
<dbReference type="PANTHER" id="PTHR47219">
    <property type="entry name" value="RAB GTPASE-ACTIVATING PROTEIN 1-LIKE"/>
    <property type="match status" value="1"/>
</dbReference>
<evidence type="ECO:0000313" key="4">
    <source>
        <dbReference type="EMBL" id="CAJ0952631.1"/>
    </source>
</evidence>
<comment type="caution">
    <text evidence="4">The sequence shown here is derived from an EMBL/GenBank/DDBJ whole genome shotgun (WGS) entry which is preliminary data.</text>
</comment>
<dbReference type="PROSITE" id="PS50086">
    <property type="entry name" value="TBC_RABGAP"/>
    <property type="match status" value="1"/>
</dbReference>
<reference evidence="4" key="1">
    <citation type="submission" date="2023-07" db="EMBL/GenBank/DDBJ databases">
        <authorList>
            <person name="Stuckert A."/>
        </authorList>
    </citation>
    <scope>NUCLEOTIDE SEQUENCE</scope>
</reference>
<gene>
    <name evidence="4" type="ORF">RIMI_LOCUS13955133</name>
</gene>
<keyword evidence="5" id="KW-1185">Reference proteome</keyword>
<dbReference type="EMBL" id="CAUEEQ010035257">
    <property type="protein sequence ID" value="CAJ0952631.1"/>
    <property type="molecule type" value="Genomic_DNA"/>
</dbReference>
<sequence length="119" mass="13708">MNVIIVYVCRNLTLLYYNISVKRYIRKGVPNEHRSYVWMMVSGAQTQMDVNPGYYHRVLLEGQSNTKLVDTVVTDLNRTFPDNVKFRTSASPCLQQTLHNVLVAYGQHNTSVGYCQVVY</sequence>
<dbReference type="Proteomes" id="UP001176940">
    <property type="component" value="Unassembled WGS sequence"/>
</dbReference>
<dbReference type="Gene3D" id="1.10.8.270">
    <property type="entry name" value="putative rabgap domain of human tbc1 domain family member 14 like domains"/>
    <property type="match status" value="1"/>
</dbReference>
<keyword evidence="1" id="KW-0343">GTPase activation</keyword>
<evidence type="ECO:0000313" key="5">
    <source>
        <dbReference type="Proteomes" id="UP001176940"/>
    </source>
</evidence>